<gene>
    <name evidence="1" type="ORF">F1654_08110</name>
</gene>
<protein>
    <submittedName>
        <fullName evidence="1">DUF1499 domain-containing protein</fullName>
    </submittedName>
</protein>
<dbReference type="Pfam" id="PF07386">
    <property type="entry name" value="DUF1499"/>
    <property type="match status" value="1"/>
</dbReference>
<comment type="caution">
    <text evidence="1">The sequence shown here is derived from an EMBL/GenBank/DDBJ whole genome shotgun (WGS) entry which is preliminary data.</text>
</comment>
<reference evidence="1 2" key="1">
    <citation type="submission" date="2019-09" db="EMBL/GenBank/DDBJ databases">
        <authorList>
            <person name="Kevbrin V."/>
            <person name="Grouzdev D.S."/>
        </authorList>
    </citation>
    <scope>NUCLEOTIDE SEQUENCE [LARGE SCALE GENOMIC DNA]</scope>
    <source>
        <strain evidence="1 2">G-192</strain>
    </source>
</reference>
<evidence type="ECO:0000313" key="1">
    <source>
        <dbReference type="EMBL" id="KAA5803754.1"/>
    </source>
</evidence>
<organism evidence="1 2">
    <name type="scientific">Alkalicaulis satelles</name>
    <dbReference type="NCBI Taxonomy" id="2609175"/>
    <lineage>
        <taxon>Bacteria</taxon>
        <taxon>Pseudomonadati</taxon>
        <taxon>Pseudomonadota</taxon>
        <taxon>Alphaproteobacteria</taxon>
        <taxon>Maricaulales</taxon>
        <taxon>Maricaulaceae</taxon>
        <taxon>Alkalicaulis</taxon>
    </lineage>
</organism>
<proteinExistence type="predicted"/>
<accession>A0A5M6ZJ23</accession>
<dbReference type="Proteomes" id="UP000325122">
    <property type="component" value="Unassembled WGS sequence"/>
</dbReference>
<sequence>MCAWSPAMTHDPAPLDFASLVPDAHPRRFLVLPPGFQARAEPDAVSPVFAMAPQALMAALDSIALGEPRTQRRRQDGGQAEYVQRSKVFRFADLITLQAFAHEGGSALAAYSRAQVGYYDFKVNQRRLERWIAAARQADGKAK</sequence>
<dbReference type="AlphaFoldDB" id="A0A5M6ZJ23"/>
<dbReference type="EMBL" id="VWOJ01000002">
    <property type="protein sequence ID" value="KAA5803754.1"/>
    <property type="molecule type" value="Genomic_DNA"/>
</dbReference>
<evidence type="ECO:0000313" key="2">
    <source>
        <dbReference type="Proteomes" id="UP000325122"/>
    </source>
</evidence>
<dbReference type="InterPro" id="IPR010865">
    <property type="entry name" value="DUF1499"/>
</dbReference>
<keyword evidence="2" id="KW-1185">Reference proteome</keyword>
<name>A0A5M6ZJ23_9PROT</name>